<evidence type="ECO:0000313" key="6">
    <source>
        <dbReference type="EMBL" id="MCR2746518.1"/>
    </source>
</evidence>
<organism evidence="6 7">
    <name type="scientific">Limnobacter parvus</name>
    <dbReference type="NCBI Taxonomy" id="2939690"/>
    <lineage>
        <taxon>Bacteria</taxon>
        <taxon>Pseudomonadati</taxon>
        <taxon>Pseudomonadota</taxon>
        <taxon>Betaproteobacteria</taxon>
        <taxon>Burkholderiales</taxon>
        <taxon>Burkholderiaceae</taxon>
        <taxon>Limnobacter</taxon>
    </lineage>
</organism>
<reference evidence="6" key="1">
    <citation type="submission" date="2022-07" db="EMBL/GenBank/DDBJ databases">
        <authorList>
            <person name="Xamxidin M."/>
        </authorList>
    </citation>
    <scope>NUCLEOTIDE SEQUENCE</scope>
    <source>
        <strain evidence="6">YS8-69</strain>
    </source>
</reference>
<evidence type="ECO:0000259" key="5">
    <source>
        <dbReference type="Pfam" id="PF04828"/>
    </source>
</evidence>
<evidence type="ECO:0000256" key="2">
    <source>
        <dbReference type="ARBA" id="ARBA00022723"/>
    </source>
</evidence>
<dbReference type="Proteomes" id="UP001165267">
    <property type="component" value="Unassembled WGS sequence"/>
</dbReference>
<keyword evidence="2" id="KW-0479">Metal-binding</keyword>
<comment type="caution">
    <text evidence="6">The sequence shown here is derived from an EMBL/GenBank/DDBJ whole genome shotgun (WGS) entry which is preliminary data.</text>
</comment>
<dbReference type="RefSeq" id="WP_257511753.1">
    <property type="nucleotide sequence ID" value="NZ_JANKHG010000017.1"/>
</dbReference>
<proteinExistence type="inferred from homology"/>
<dbReference type="SUPFAM" id="SSF51316">
    <property type="entry name" value="Mss4-like"/>
    <property type="match status" value="1"/>
</dbReference>
<dbReference type="Pfam" id="PF04828">
    <property type="entry name" value="GFA"/>
    <property type="match status" value="1"/>
</dbReference>
<keyword evidence="7" id="KW-1185">Reference proteome</keyword>
<feature type="domain" description="CENP-V/GFA" evidence="5">
    <location>
        <begin position="4"/>
        <end position="116"/>
    </location>
</feature>
<accession>A0ABT1XGV3</accession>
<protein>
    <submittedName>
        <fullName evidence="6">GFA family protein</fullName>
    </submittedName>
</protein>
<evidence type="ECO:0000256" key="1">
    <source>
        <dbReference type="ARBA" id="ARBA00005495"/>
    </source>
</evidence>
<dbReference type="PANTHER" id="PTHR33337:SF40">
    <property type="entry name" value="CENP-V_GFA DOMAIN-CONTAINING PROTEIN-RELATED"/>
    <property type="match status" value="1"/>
</dbReference>
<keyword evidence="3" id="KW-0862">Zinc</keyword>
<evidence type="ECO:0000256" key="3">
    <source>
        <dbReference type="ARBA" id="ARBA00022833"/>
    </source>
</evidence>
<evidence type="ECO:0000313" key="7">
    <source>
        <dbReference type="Proteomes" id="UP001165267"/>
    </source>
</evidence>
<gene>
    <name evidence="6" type="ORF">NSP04_07645</name>
</gene>
<dbReference type="InterPro" id="IPR006913">
    <property type="entry name" value="CENP-V/GFA"/>
</dbReference>
<dbReference type="EMBL" id="JANKHG010000017">
    <property type="protein sequence ID" value="MCR2746518.1"/>
    <property type="molecule type" value="Genomic_DNA"/>
</dbReference>
<dbReference type="PANTHER" id="PTHR33337">
    <property type="entry name" value="GFA DOMAIN-CONTAINING PROTEIN"/>
    <property type="match status" value="1"/>
</dbReference>
<name>A0ABT1XGV3_9BURK</name>
<sequence>MNNTYRAKCQCGQLAVSFTQAPVAQLVCHCRDCQIVSGMPYAKAAFFITEEQCAQGEFKAVNMKGGSGKPKQYRQCSRCNDFVYAKVDALTGLMGVAVDKLEPPFEFKPMAHVWTSEKAPEVEIPSGVFQFPKAPPFRPGKQ</sequence>
<keyword evidence="4" id="KW-0456">Lyase</keyword>
<dbReference type="Gene3D" id="3.90.1590.10">
    <property type="entry name" value="glutathione-dependent formaldehyde- activating enzyme (gfa)"/>
    <property type="match status" value="1"/>
</dbReference>
<comment type="similarity">
    <text evidence="1">Belongs to the Gfa family.</text>
</comment>
<evidence type="ECO:0000256" key="4">
    <source>
        <dbReference type="ARBA" id="ARBA00023239"/>
    </source>
</evidence>
<dbReference type="InterPro" id="IPR011057">
    <property type="entry name" value="Mss4-like_sf"/>
</dbReference>